<evidence type="ECO:0000313" key="2">
    <source>
        <dbReference type="EMBL" id="GIY28327.1"/>
    </source>
</evidence>
<proteinExistence type="predicted"/>
<accession>A0AAV4S403</accession>
<dbReference type="Proteomes" id="UP001054837">
    <property type="component" value="Unassembled WGS sequence"/>
</dbReference>
<organism evidence="2 3">
    <name type="scientific">Caerostris darwini</name>
    <dbReference type="NCBI Taxonomy" id="1538125"/>
    <lineage>
        <taxon>Eukaryota</taxon>
        <taxon>Metazoa</taxon>
        <taxon>Ecdysozoa</taxon>
        <taxon>Arthropoda</taxon>
        <taxon>Chelicerata</taxon>
        <taxon>Arachnida</taxon>
        <taxon>Araneae</taxon>
        <taxon>Araneomorphae</taxon>
        <taxon>Entelegynae</taxon>
        <taxon>Araneoidea</taxon>
        <taxon>Araneidae</taxon>
        <taxon>Caerostris</taxon>
    </lineage>
</organism>
<name>A0AAV4S403_9ARAC</name>
<dbReference type="EMBL" id="BPLQ01007167">
    <property type="protein sequence ID" value="GIY28327.1"/>
    <property type="molecule type" value="Genomic_DNA"/>
</dbReference>
<sequence>MELGLEYTVTSWTGSKHGDRERFKKFFFFGGEIRIRGGAEKFSTGEILHQSAPLHHTDNRLQCYKVSMSNSFATIRACKSTRGTQARTTMDNAPTLEVPQRA</sequence>
<protein>
    <submittedName>
        <fullName evidence="2">Uncharacterized protein</fullName>
    </submittedName>
</protein>
<dbReference type="AlphaFoldDB" id="A0AAV4S403"/>
<gene>
    <name evidence="2" type="ORF">CDAR_230731</name>
</gene>
<feature type="compositionally biased region" description="Polar residues" evidence="1">
    <location>
        <begin position="82"/>
        <end position="92"/>
    </location>
</feature>
<feature type="region of interest" description="Disordered" evidence="1">
    <location>
        <begin position="82"/>
        <end position="102"/>
    </location>
</feature>
<evidence type="ECO:0000313" key="3">
    <source>
        <dbReference type="Proteomes" id="UP001054837"/>
    </source>
</evidence>
<comment type="caution">
    <text evidence="2">The sequence shown here is derived from an EMBL/GenBank/DDBJ whole genome shotgun (WGS) entry which is preliminary data.</text>
</comment>
<reference evidence="2 3" key="1">
    <citation type="submission" date="2021-06" db="EMBL/GenBank/DDBJ databases">
        <title>Caerostris darwini draft genome.</title>
        <authorList>
            <person name="Kono N."/>
            <person name="Arakawa K."/>
        </authorList>
    </citation>
    <scope>NUCLEOTIDE SEQUENCE [LARGE SCALE GENOMIC DNA]</scope>
</reference>
<keyword evidence="3" id="KW-1185">Reference proteome</keyword>
<evidence type="ECO:0000256" key="1">
    <source>
        <dbReference type="SAM" id="MobiDB-lite"/>
    </source>
</evidence>